<dbReference type="Proteomes" id="UP000830768">
    <property type="component" value="Chromosome 1"/>
</dbReference>
<name>A0ACD3YM01_FUSSC</name>
<organism evidence="1 2">
    <name type="scientific">Fusarium solani subsp. cucurbitae</name>
    <name type="common">Neocosmosporum cucurbitae</name>
    <dbReference type="NCBI Taxonomy" id="2747967"/>
    <lineage>
        <taxon>Eukaryota</taxon>
        <taxon>Fungi</taxon>
        <taxon>Dikarya</taxon>
        <taxon>Ascomycota</taxon>
        <taxon>Pezizomycotina</taxon>
        <taxon>Sordariomycetes</taxon>
        <taxon>Hypocreomycetidae</taxon>
        <taxon>Hypocreales</taxon>
        <taxon>Nectriaceae</taxon>
        <taxon>Fusarium</taxon>
        <taxon>Fusarium solani species complex</taxon>
    </lineage>
</organism>
<protein>
    <submittedName>
        <fullName evidence="1">Uncharacterized protein</fullName>
    </submittedName>
</protein>
<accession>A0ACD3YM01</accession>
<evidence type="ECO:0000313" key="1">
    <source>
        <dbReference type="EMBL" id="UPK89926.1"/>
    </source>
</evidence>
<proteinExistence type="predicted"/>
<sequence>MLSKVLKWSKWKGILGSSMHEVFGDDLSEHGLDEDDAYSKQPDDYGSTLSQNYIGEIMDYARQCFEKNHSEIIWNFEVHYRLLRRSLGLENVHIYHSATITKEYLPTAAGSKLVDFCIYINPGADIETEPISISLETKRSGDDEDNATLQIGTWQAAQWNYLRYLLVRAGGEAHAETALDELGILPAIITQGHQWSFAATTRERSKTILWAKFIFGNTTSLAGVYTIATVVQYLRQWTATVYWEYLYDKYPYAVASC</sequence>
<keyword evidence="2" id="KW-1185">Reference proteome</keyword>
<gene>
    <name evidence="1" type="ORF">LCI18_000861</name>
</gene>
<dbReference type="EMBL" id="CP090030">
    <property type="protein sequence ID" value="UPK89926.1"/>
    <property type="molecule type" value="Genomic_DNA"/>
</dbReference>
<evidence type="ECO:0000313" key="2">
    <source>
        <dbReference type="Proteomes" id="UP000830768"/>
    </source>
</evidence>
<reference evidence="1" key="1">
    <citation type="submission" date="2021-11" db="EMBL/GenBank/DDBJ databases">
        <title>Fusarium solani-melongenae Genome sequencing and assembly.</title>
        <authorList>
            <person name="Xie S."/>
            <person name="Huang L."/>
            <person name="Zhang X."/>
        </authorList>
    </citation>
    <scope>NUCLEOTIDE SEQUENCE</scope>
    <source>
        <strain evidence="1">CRI 24-3</strain>
    </source>
</reference>